<evidence type="ECO:0000313" key="2">
    <source>
        <dbReference type="EMBL" id="TNN85236.1"/>
    </source>
</evidence>
<gene>
    <name evidence="2" type="ORF">EYF80_004586</name>
</gene>
<dbReference type="Proteomes" id="UP000314294">
    <property type="component" value="Unassembled WGS sequence"/>
</dbReference>
<feature type="compositionally biased region" description="Polar residues" evidence="1">
    <location>
        <begin position="51"/>
        <end position="63"/>
    </location>
</feature>
<feature type="compositionally biased region" description="Basic and acidic residues" evidence="1">
    <location>
        <begin position="37"/>
        <end position="50"/>
    </location>
</feature>
<sequence length="73" mass="8519">MTSEQIGIKWDTNLTRKHCELIDSELGWFVSNESNDEEYRPAPNDRDRTSDAVQTVRTRSLQRTELPDEHRSG</sequence>
<accession>A0A4Z2J4Y7</accession>
<evidence type="ECO:0000256" key="1">
    <source>
        <dbReference type="SAM" id="MobiDB-lite"/>
    </source>
</evidence>
<evidence type="ECO:0000313" key="3">
    <source>
        <dbReference type="Proteomes" id="UP000314294"/>
    </source>
</evidence>
<comment type="caution">
    <text evidence="2">The sequence shown here is derived from an EMBL/GenBank/DDBJ whole genome shotgun (WGS) entry which is preliminary data.</text>
</comment>
<feature type="region of interest" description="Disordered" evidence="1">
    <location>
        <begin position="35"/>
        <end position="73"/>
    </location>
</feature>
<organism evidence="2 3">
    <name type="scientific">Liparis tanakae</name>
    <name type="common">Tanaka's snailfish</name>
    <dbReference type="NCBI Taxonomy" id="230148"/>
    <lineage>
        <taxon>Eukaryota</taxon>
        <taxon>Metazoa</taxon>
        <taxon>Chordata</taxon>
        <taxon>Craniata</taxon>
        <taxon>Vertebrata</taxon>
        <taxon>Euteleostomi</taxon>
        <taxon>Actinopterygii</taxon>
        <taxon>Neopterygii</taxon>
        <taxon>Teleostei</taxon>
        <taxon>Neoteleostei</taxon>
        <taxon>Acanthomorphata</taxon>
        <taxon>Eupercaria</taxon>
        <taxon>Perciformes</taxon>
        <taxon>Cottioidei</taxon>
        <taxon>Cottales</taxon>
        <taxon>Liparidae</taxon>
        <taxon>Liparis</taxon>
    </lineage>
</organism>
<reference evidence="2 3" key="1">
    <citation type="submission" date="2019-03" db="EMBL/GenBank/DDBJ databases">
        <title>First draft genome of Liparis tanakae, snailfish: a comprehensive survey of snailfish specific genes.</title>
        <authorList>
            <person name="Kim W."/>
            <person name="Song I."/>
            <person name="Jeong J.-H."/>
            <person name="Kim D."/>
            <person name="Kim S."/>
            <person name="Ryu S."/>
            <person name="Song J.Y."/>
            <person name="Lee S.K."/>
        </authorList>
    </citation>
    <scope>NUCLEOTIDE SEQUENCE [LARGE SCALE GENOMIC DNA]</scope>
    <source>
        <tissue evidence="2">Muscle</tissue>
    </source>
</reference>
<dbReference type="AlphaFoldDB" id="A0A4Z2J4Y7"/>
<keyword evidence="3" id="KW-1185">Reference proteome</keyword>
<proteinExistence type="predicted"/>
<dbReference type="EMBL" id="SRLO01000022">
    <property type="protein sequence ID" value="TNN85236.1"/>
    <property type="molecule type" value="Genomic_DNA"/>
</dbReference>
<name>A0A4Z2J4Y7_9TELE</name>
<protein>
    <submittedName>
        <fullName evidence="2">Uncharacterized protein</fullName>
    </submittedName>
</protein>